<sequence>MGVRTFRQARKVMINYILSLSLISLCDGAWPRREVQPKVACQQVVGGGFWEWPLVSIVHLVGRFYGLLGVGGAIALNEGSDRWL</sequence>
<comment type="caution">
    <text evidence="1">The sequence shown here is derived from an EMBL/GenBank/DDBJ whole genome shotgun (WGS) entry which is preliminary data.</text>
</comment>
<name>A0ACC0U2S6_9AGAM</name>
<accession>A0ACC0U2S6</accession>
<evidence type="ECO:0000313" key="1">
    <source>
        <dbReference type="EMBL" id="KAI9458561.1"/>
    </source>
</evidence>
<gene>
    <name evidence="1" type="ORF">F5148DRAFT_1220425</name>
</gene>
<dbReference type="Proteomes" id="UP001207468">
    <property type="component" value="Unassembled WGS sequence"/>
</dbReference>
<dbReference type="EMBL" id="JAGFNK010000208">
    <property type="protein sequence ID" value="KAI9458561.1"/>
    <property type="molecule type" value="Genomic_DNA"/>
</dbReference>
<reference evidence="1" key="1">
    <citation type="submission" date="2021-03" db="EMBL/GenBank/DDBJ databases">
        <title>Evolutionary priming and transition to the ectomycorrhizal habit in an iconic lineage of mushroom-forming fungi: is preadaptation a requirement?</title>
        <authorList>
            <consortium name="DOE Joint Genome Institute"/>
            <person name="Looney B.P."/>
            <person name="Miyauchi S."/>
            <person name="Morin E."/>
            <person name="Drula E."/>
            <person name="Courty P.E."/>
            <person name="Chicoki N."/>
            <person name="Fauchery L."/>
            <person name="Kohler A."/>
            <person name="Kuo A."/>
            <person name="LaButti K."/>
            <person name="Pangilinan J."/>
            <person name="Lipzen A."/>
            <person name="Riley R."/>
            <person name="Andreopoulos W."/>
            <person name="He G."/>
            <person name="Johnson J."/>
            <person name="Barry K.W."/>
            <person name="Grigoriev I.V."/>
            <person name="Nagy L."/>
            <person name="Hibbett D."/>
            <person name="Henrissat B."/>
            <person name="Matheny P.B."/>
            <person name="Labbe J."/>
            <person name="Martin A.F."/>
        </authorList>
    </citation>
    <scope>NUCLEOTIDE SEQUENCE</scope>
    <source>
        <strain evidence="1">BPL698</strain>
    </source>
</reference>
<evidence type="ECO:0000313" key="2">
    <source>
        <dbReference type="Proteomes" id="UP001207468"/>
    </source>
</evidence>
<protein>
    <submittedName>
        <fullName evidence="1">Uncharacterized protein</fullName>
    </submittedName>
</protein>
<proteinExistence type="predicted"/>
<keyword evidence="2" id="KW-1185">Reference proteome</keyword>
<organism evidence="1 2">
    <name type="scientific">Russula earlei</name>
    <dbReference type="NCBI Taxonomy" id="71964"/>
    <lineage>
        <taxon>Eukaryota</taxon>
        <taxon>Fungi</taxon>
        <taxon>Dikarya</taxon>
        <taxon>Basidiomycota</taxon>
        <taxon>Agaricomycotina</taxon>
        <taxon>Agaricomycetes</taxon>
        <taxon>Russulales</taxon>
        <taxon>Russulaceae</taxon>
        <taxon>Russula</taxon>
    </lineage>
</organism>